<gene>
    <name evidence="4" type="ORF">FVEG_12607</name>
</gene>
<dbReference type="EMBL" id="DS022261">
    <property type="protein sequence ID" value="EWG54384.1"/>
    <property type="molecule type" value="Genomic_DNA"/>
</dbReference>
<dbReference type="Proteomes" id="UP000009096">
    <property type="component" value="Chromosome 3"/>
</dbReference>
<dbReference type="STRING" id="334819.W7N442"/>
<dbReference type="VEuPathDB" id="FungiDB:FVEG_12607"/>
<dbReference type="RefSeq" id="XP_018760575.1">
    <property type="nucleotide sequence ID" value="XM_018901957.1"/>
</dbReference>
<organism evidence="4 5">
    <name type="scientific">Gibberella moniliformis (strain M3125 / FGSC 7600)</name>
    <name type="common">Maize ear and stalk rot fungus</name>
    <name type="synonym">Fusarium verticillioides</name>
    <dbReference type="NCBI Taxonomy" id="334819"/>
    <lineage>
        <taxon>Eukaryota</taxon>
        <taxon>Fungi</taxon>
        <taxon>Dikarya</taxon>
        <taxon>Ascomycota</taxon>
        <taxon>Pezizomycotina</taxon>
        <taxon>Sordariomycetes</taxon>
        <taxon>Hypocreomycetidae</taxon>
        <taxon>Hypocreales</taxon>
        <taxon>Nectriaceae</taxon>
        <taxon>Fusarium</taxon>
        <taxon>Fusarium fujikuroi species complex</taxon>
    </lineage>
</organism>
<dbReference type="CDD" id="cd00067">
    <property type="entry name" value="GAL4"/>
    <property type="match status" value="1"/>
</dbReference>
<dbReference type="eggNOG" id="ENOG502S7PT">
    <property type="taxonomic scope" value="Eukaryota"/>
</dbReference>
<dbReference type="SUPFAM" id="SSF57701">
    <property type="entry name" value="Zn2/Cys6 DNA-binding domain"/>
    <property type="match status" value="1"/>
</dbReference>
<evidence type="ECO:0000259" key="3">
    <source>
        <dbReference type="PROSITE" id="PS50048"/>
    </source>
</evidence>
<evidence type="ECO:0000313" key="5">
    <source>
        <dbReference type="Proteomes" id="UP000009096"/>
    </source>
</evidence>
<dbReference type="GO" id="GO:0000981">
    <property type="term" value="F:DNA-binding transcription factor activity, RNA polymerase II-specific"/>
    <property type="evidence" value="ECO:0007669"/>
    <property type="project" value="InterPro"/>
</dbReference>
<sequence>MSTRNSQTIRSSCDRCRSHKLKCTVSPEDSRSGPHKCTRCIRAQVTCVFGPRSQSKRTASSKSKPDKSKPENEPPHKSSPPVCSSSFAGINLASPAAWTPWIDELACRETEEPLAIDISTARDGSSLSDSDFWADLGMSQGLNMLDLAPSGMPTDTYHAQYPSAFDHIAPAVAETGHLMDISESPEHTPPHAIVQLSNLVTKIHETSKSLEESPWSNVPDTKQLQNYPIGRVLSLSHDFCAILRCIWGKGSISTDAHSSGNGSSPIPSEEMLDYAEVLSSIKMNGSPRPASVGMPTMLLVLSCYTSLIKLYSLVFAHFQNHLSHLPETPPPYPSQTALASDRWGLQLGELSSADDTCPKICTAVQVLLDAFQSVEDAVGLPRSISVVKQRTCDVEGMDFSTELGRTSLWTDYMVHFVFRSTVVMADTEECEEMRELSIKVRSLKALIREKMNL</sequence>
<dbReference type="InterPro" id="IPR036864">
    <property type="entry name" value="Zn2-C6_fun-type_DNA-bd_sf"/>
</dbReference>
<name>W7N442_GIBM7</name>
<dbReference type="PROSITE" id="PS50048">
    <property type="entry name" value="ZN2_CY6_FUNGAL_2"/>
    <property type="match status" value="1"/>
</dbReference>
<reference evidence="4 5" key="1">
    <citation type="journal article" date="2010" name="Nature">
        <title>Comparative genomics reveals mobile pathogenicity chromosomes in Fusarium.</title>
        <authorList>
            <person name="Ma L.J."/>
            <person name="van der Does H.C."/>
            <person name="Borkovich K.A."/>
            <person name="Coleman J.J."/>
            <person name="Daboussi M.J."/>
            <person name="Di Pietro A."/>
            <person name="Dufresne M."/>
            <person name="Freitag M."/>
            <person name="Grabherr M."/>
            <person name="Henrissat B."/>
            <person name="Houterman P.M."/>
            <person name="Kang S."/>
            <person name="Shim W.B."/>
            <person name="Woloshuk C."/>
            <person name="Xie X."/>
            <person name="Xu J.R."/>
            <person name="Antoniw J."/>
            <person name="Baker S.E."/>
            <person name="Bluhm B.H."/>
            <person name="Breakspear A."/>
            <person name="Brown D.W."/>
            <person name="Butchko R.A."/>
            <person name="Chapman S."/>
            <person name="Coulson R."/>
            <person name="Coutinho P.M."/>
            <person name="Danchin E.G."/>
            <person name="Diener A."/>
            <person name="Gale L.R."/>
            <person name="Gardiner D.M."/>
            <person name="Goff S."/>
            <person name="Hammond-Kosack K.E."/>
            <person name="Hilburn K."/>
            <person name="Hua-Van A."/>
            <person name="Jonkers W."/>
            <person name="Kazan K."/>
            <person name="Kodira C.D."/>
            <person name="Koehrsen M."/>
            <person name="Kumar L."/>
            <person name="Lee Y.H."/>
            <person name="Li L."/>
            <person name="Manners J.M."/>
            <person name="Miranda-Saavedra D."/>
            <person name="Mukherjee M."/>
            <person name="Park G."/>
            <person name="Park J."/>
            <person name="Park S.Y."/>
            <person name="Proctor R.H."/>
            <person name="Regev A."/>
            <person name="Ruiz-Roldan M.C."/>
            <person name="Sain D."/>
            <person name="Sakthikumar S."/>
            <person name="Sykes S."/>
            <person name="Schwartz D.C."/>
            <person name="Turgeon B.G."/>
            <person name="Wapinski I."/>
            <person name="Yoder O."/>
            <person name="Young S."/>
            <person name="Zeng Q."/>
            <person name="Zhou S."/>
            <person name="Galagan J."/>
            <person name="Cuomo C.A."/>
            <person name="Kistler H.C."/>
            <person name="Rep M."/>
        </authorList>
    </citation>
    <scope>NUCLEOTIDE SEQUENCE [LARGE SCALE GENOMIC DNA]</scope>
    <source>
        <strain evidence="5">M3125 / FGSC 7600</strain>
    </source>
</reference>
<dbReference type="Gene3D" id="4.10.240.10">
    <property type="entry name" value="Zn(2)-C6 fungal-type DNA-binding domain"/>
    <property type="match status" value="1"/>
</dbReference>
<evidence type="ECO:0000313" key="4">
    <source>
        <dbReference type="EMBL" id="EWG54384.1"/>
    </source>
</evidence>
<evidence type="ECO:0000256" key="1">
    <source>
        <dbReference type="ARBA" id="ARBA00023242"/>
    </source>
</evidence>
<proteinExistence type="predicted"/>
<dbReference type="InterPro" id="IPR001138">
    <property type="entry name" value="Zn2Cys6_DnaBD"/>
</dbReference>
<keyword evidence="5" id="KW-1185">Reference proteome</keyword>
<evidence type="ECO:0000256" key="2">
    <source>
        <dbReference type="SAM" id="MobiDB-lite"/>
    </source>
</evidence>
<dbReference type="GeneID" id="30070037"/>
<feature type="region of interest" description="Disordered" evidence="2">
    <location>
        <begin position="51"/>
        <end position="83"/>
    </location>
</feature>
<dbReference type="OrthoDB" id="4222821at2759"/>
<accession>W7N442</accession>
<feature type="compositionally biased region" description="Basic and acidic residues" evidence="2">
    <location>
        <begin position="63"/>
        <end position="76"/>
    </location>
</feature>
<feature type="domain" description="Zn(2)-C6 fungal-type" evidence="3">
    <location>
        <begin position="12"/>
        <end position="49"/>
    </location>
</feature>
<keyword evidence="1" id="KW-0539">Nucleus</keyword>
<dbReference type="GO" id="GO:0008270">
    <property type="term" value="F:zinc ion binding"/>
    <property type="evidence" value="ECO:0007669"/>
    <property type="project" value="InterPro"/>
</dbReference>
<dbReference type="KEGG" id="fvr:FVEG_12607"/>
<dbReference type="AlphaFoldDB" id="W7N442"/>
<dbReference type="SMART" id="SM00066">
    <property type="entry name" value="GAL4"/>
    <property type="match status" value="1"/>
</dbReference>
<protein>
    <recommendedName>
        <fullName evidence="3">Zn(2)-C6 fungal-type domain-containing protein</fullName>
    </recommendedName>
</protein>